<reference evidence="1 2" key="1">
    <citation type="submission" date="2019-11" db="EMBL/GenBank/DDBJ databases">
        <title>FDA dAtabase for Regulatory Grade micrObial Sequences (FDA-ARGOS): Supporting development and validation of Infectious Disease Dx tests.</title>
        <authorList>
            <person name="Kerrigan L."/>
            <person name="Long C."/>
            <person name="Tallon L."/>
            <person name="Sadzewicz L."/>
            <person name="Vavikolanu K."/>
            <person name="Mehta A."/>
            <person name="Aluvathingal J."/>
            <person name="Nadendla S."/>
            <person name="Yan Y."/>
            <person name="Sichtig H."/>
        </authorList>
    </citation>
    <scope>NUCLEOTIDE SEQUENCE [LARGE SCALE GENOMIC DNA]</scope>
    <source>
        <strain evidence="1 2">FDAARGOS_674</strain>
    </source>
</reference>
<dbReference type="RefSeq" id="WP_155869958.1">
    <property type="nucleotide sequence ID" value="NZ_CP046322.1"/>
</dbReference>
<gene>
    <name evidence="1" type="ORF">FOB82_09545</name>
</gene>
<organism evidence="1 2">
    <name type="scientific">Corynebacterium xerosis</name>
    <dbReference type="NCBI Taxonomy" id="1725"/>
    <lineage>
        <taxon>Bacteria</taxon>
        <taxon>Bacillati</taxon>
        <taxon>Actinomycetota</taxon>
        <taxon>Actinomycetes</taxon>
        <taxon>Mycobacteriales</taxon>
        <taxon>Corynebacteriaceae</taxon>
        <taxon>Corynebacterium</taxon>
    </lineage>
</organism>
<proteinExistence type="predicted"/>
<dbReference type="EMBL" id="CP046322">
    <property type="protein sequence ID" value="QGS35150.1"/>
    <property type="molecule type" value="Genomic_DNA"/>
</dbReference>
<protein>
    <submittedName>
        <fullName evidence="1">Uncharacterized protein</fullName>
    </submittedName>
</protein>
<dbReference type="AlphaFoldDB" id="A0A6B8TUN6"/>
<dbReference type="KEGG" id="cxe:FOB82_09545"/>
<evidence type="ECO:0000313" key="2">
    <source>
        <dbReference type="Proteomes" id="UP000426857"/>
    </source>
</evidence>
<evidence type="ECO:0000313" key="1">
    <source>
        <dbReference type="EMBL" id="QGS35150.1"/>
    </source>
</evidence>
<sequence>MASPSVYRSATCVFQIAHRPDLPQLLARVFHRPIKLLRVSLLGVVCGREGDWGSAAAVFAREDAGLTHPNSICIGANGEFVNCLVMGIRGGSAKVVVVAMEAATSERVVPQAIAAGLMNDVCAYEERTRWAFQISFCFATSYGLIACRPSALLCFVERAYAARDRGVNSSGRLVNTRPSRSPIQLKRNAPLAVSVPLG</sequence>
<accession>A0A6B8TUN6</accession>
<name>A0A6B8TUN6_9CORY</name>
<dbReference type="Proteomes" id="UP000426857">
    <property type="component" value="Chromosome"/>
</dbReference>